<evidence type="ECO:0000259" key="10">
    <source>
        <dbReference type="PROSITE" id="PS50095"/>
    </source>
</evidence>
<evidence type="ECO:0000256" key="7">
    <source>
        <dbReference type="PROSITE-ProRule" id="PRU00152"/>
    </source>
</evidence>
<dbReference type="PROSITE" id="PS50095">
    <property type="entry name" value="PLAT"/>
    <property type="match status" value="1"/>
</dbReference>
<dbReference type="InterPro" id="IPR042060">
    <property type="entry name" value="PLAT_polycystin1"/>
</dbReference>
<keyword evidence="4" id="KW-0732">Signal</keyword>
<dbReference type="InterPro" id="IPR013122">
    <property type="entry name" value="PKD1_2_channel"/>
</dbReference>
<gene>
    <name evidence="11" type="ORF">PEVE_00010406</name>
</gene>
<dbReference type="InterPro" id="IPR051223">
    <property type="entry name" value="Polycystin"/>
</dbReference>
<dbReference type="SMART" id="SM00308">
    <property type="entry name" value="LH2"/>
    <property type="match status" value="1"/>
</dbReference>
<keyword evidence="5 9" id="KW-1133">Transmembrane helix</keyword>
<dbReference type="PANTHER" id="PTHR10877">
    <property type="entry name" value="POLYCYSTIN FAMILY MEMBER"/>
    <property type="match status" value="1"/>
</dbReference>
<comment type="subcellular location">
    <subcellularLocation>
        <location evidence="1">Membrane</location>
        <topology evidence="1">Multi-pass membrane protein</topology>
    </subcellularLocation>
</comment>
<dbReference type="CDD" id="cd01752">
    <property type="entry name" value="PLAT_polycystin"/>
    <property type="match status" value="1"/>
</dbReference>
<evidence type="ECO:0000256" key="1">
    <source>
        <dbReference type="ARBA" id="ARBA00004141"/>
    </source>
</evidence>
<evidence type="ECO:0000256" key="5">
    <source>
        <dbReference type="ARBA" id="ARBA00022989"/>
    </source>
</evidence>
<evidence type="ECO:0000313" key="11">
    <source>
        <dbReference type="EMBL" id="CAH3175942.1"/>
    </source>
</evidence>
<dbReference type="SUPFAM" id="SSF49723">
    <property type="entry name" value="Lipase/lipooxygenase domain (PLAT/LH2 domain)"/>
    <property type="match status" value="1"/>
</dbReference>
<feature type="transmembrane region" description="Helical" evidence="9">
    <location>
        <begin position="152"/>
        <end position="170"/>
    </location>
</feature>
<keyword evidence="12" id="KW-1185">Reference proteome</keyword>
<evidence type="ECO:0000313" key="12">
    <source>
        <dbReference type="Proteomes" id="UP001159427"/>
    </source>
</evidence>
<feature type="transmembrane region" description="Helical" evidence="9">
    <location>
        <begin position="456"/>
        <end position="475"/>
    </location>
</feature>
<dbReference type="InterPro" id="IPR036392">
    <property type="entry name" value="PLAT/LH2_dom_sf"/>
</dbReference>
<dbReference type="InterPro" id="IPR046791">
    <property type="entry name" value="Polycystin_dom"/>
</dbReference>
<organism evidence="11 12">
    <name type="scientific">Porites evermanni</name>
    <dbReference type="NCBI Taxonomy" id="104178"/>
    <lineage>
        <taxon>Eukaryota</taxon>
        <taxon>Metazoa</taxon>
        <taxon>Cnidaria</taxon>
        <taxon>Anthozoa</taxon>
        <taxon>Hexacorallia</taxon>
        <taxon>Scleractinia</taxon>
        <taxon>Fungiina</taxon>
        <taxon>Poritidae</taxon>
        <taxon>Porites</taxon>
    </lineage>
</organism>
<protein>
    <recommendedName>
        <fullName evidence="10">PLAT domain-containing protein</fullName>
    </recommendedName>
</protein>
<keyword evidence="6 9" id="KW-0472">Membrane</keyword>
<dbReference type="PANTHER" id="PTHR10877:SF150">
    <property type="entry name" value="REJ DOMAIN-CONTAINING PROTEIN"/>
    <property type="match status" value="1"/>
</dbReference>
<dbReference type="Gene3D" id="1.10.287.70">
    <property type="match status" value="1"/>
</dbReference>
<dbReference type="Pfam" id="PF20519">
    <property type="entry name" value="Polycystin_dom"/>
    <property type="match status" value="1"/>
</dbReference>
<dbReference type="Proteomes" id="UP001159427">
    <property type="component" value="Unassembled WGS sequence"/>
</dbReference>
<reference evidence="11 12" key="1">
    <citation type="submission" date="2022-05" db="EMBL/GenBank/DDBJ databases">
        <authorList>
            <consortium name="Genoscope - CEA"/>
            <person name="William W."/>
        </authorList>
    </citation>
    <scope>NUCLEOTIDE SEQUENCE [LARGE SCALE GENOMIC DNA]</scope>
</reference>
<dbReference type="Pfam" id="PF08016">
    <property type="entry name" value="PKD_channel"/>
    <property type="match status" value="1"/>
</dbReference>
<feature type="transmembrane region" description="Helical" evidence="9">
    <location>
        <begin position="328"/>
        <end position="350"/>
    </location>
</feature>
<comment type="caution">
    <text evidence="7">Lacks conserved residue(s) required for the propagation of feature annotation.</text>
</comment>
<feature type="transmembrane region" description="Helical" evidence="9">
    <location>
        <begin position="856"/>
        <end position="884"/>
    </location>
</feature>
<comment type="similarity">
    <text evidence="2">Belongs to the polycystin family.</text>
</comment>
<feature type="region of interest" description="Disordered" evidence="8">
    <location>
        <begin position="247"/>
        <end position="274"/>
    </location>
</feature>
<dbReference type="EMBL" id="CALNXI010001732">
    <property type="protein sequence ID" value="CAH3175942.1"/>
    <property type="molecule type" value="Genomic_DNA"/>
</dbReference>
<evidence type="ECO:0000256" key="2">
    <source>
        <dbReference type="ARBA" id="ARBA00007200"/>
    </source>
</evidence>
<evidence type="ECO:0000256" key="4">
    <source>
        <dbReference type="ARBA" id="ARBA00022729"/>
    </source>
</evidence>
<evidence type="ECO:0000256" key="9">
    <source>
        <dbReference type="SAM" id="Phobius"/>
    </source>
</evidence>
<dbReference type="InterPro" id="IPR001024">
    <property type="entry name" value="PLAT/LH2_dom"/>
</dbReference>
<evidence type="ECO:0000256" key="8">
    <source>
        <dbReference type="SAM" id="MobiDB-lite"/>
    </source>
</evidence>
<accession>A0ABN8RF57</accession>
<feature type="transmembrane region" description="Helical" evidence="9">
    <location>
        <begin position="370"/>
        <end position="393"/>
    </location>
</feature>
<feature type="domain" description="PLAT" evidence="10">
    <location>
        <begin position="1"/>
        <end position="106"/>
    </location>
</feature>
<comment type="caution">
    <text evidence="11">The sequence shown here is derived from an EMBL/GenBank/DDBJ whole genome shotgun (WGS) entry which is preliminary data.</text>
</comment>
<dbReference type="Pfam" id="PF01477">
    <property type="entry name" value="PLAT"/>
    <property type="match status" value="1"/>
</dbReference>
<name>A0ABN8RF57_9CNID</name>
<proteinExistence type="inferred from homology"/>
<feature type="transmembrane region" description="Helical" evidence="9">
    <location>
        <begin position="192"/>
        <end position="213"/>
    </location>
</feature>
<sequence length="1009" mass="115905">MRRNAGTKSKVNMIVYGDEHDSEPRSLEYPHRSPFQRGSQDTFLLTTPFSMGTIQYIRIWHDNAGGSWFLSRIMVIDLQTDERYYFICNRWLAVDEEDGQVERLVPLASKEELTEFGHLFVARTRRNLSDSHLWFSVLARPANSRFTRVQRLSCCLCLLLMSMMASGMYYERENDSANVQHVGQFVFTWEQVLIGIISSLIVFPINLIVVQIFRNVRPKPKVKPKKPPPQLPSLSFTKDNIENYNHLKESSDESTKGSNNSLDSSRERNNRTRLSINDVHTDVDRASFTDSPLLIDRRLSTAYEIAPTSRWRRAVLFFKKRNSLPYQAVYLAWFLVFAFSTGSAVVVVLYGMQFENVKSLQWLFSSVVSFVQDILITQPLKVLGLAVFFALVVKKPDQGEFQITEEALKLAEDEEFLQQSNQTGEKTNKAKLLPPDQAKLIAMRTARMKERKMYSVIREVVTYYFFVALLLTIAYTHRSPTAFYQTTNMVNMIGASFTKITNQREFWNWTQNDLLDSLFPGTWYNGAERKRDGYMADGYSQMVGGARMRLLRIKQESCQVPSEVYGITNECYGEYYITGDDKNDYTPGWNITKYATRISWDDMPWRYQNSTQLGGYPFWAKLTTYGGAGRDCGKESCIERAVHKSGLTCTRPLTISRPSISTVYSSSTKIDACNALSNIACVAGACKEGASSPPACLPRVRPFFLSPTTSKRLLRRLLATPTQLSSLKRPFRSYPKPLFQSEADCEAIVQCFILGQIKLIFTAHSATRFYTPDFRSCTIPRVPNLSPYKLRLNKHFSDVFPYALVVRCTYLPRSFSDFLCDLRRVMFIGTSPPFCHLVPRSIFTEMRDTNRILGPLFFFGFMFMMSFVLINMFLSIVVDSFLVVKHDNDKQSNEYEIVDFIIERFKLWSGIGKTRRPHSRRRVLWDTAACRVKAINAFRDREHSVTIAGLHKDMVSELENRLEKLVVRTDVLYDELFPEKRRSKITGKQGAVKVKLPLSKADLLQGRTG</sequence>
<keyword evidence="3 9" id="KW-0812">Transmembrane</keyword>
<evidence type="ECO:0000256" key="3">
    <source>
        <dbReference type="ARBA" id="ARBA00022692"/>
    </source>
</evidence>
<dbReference type="Gene3D" id="2.40.180.10">
    <property type="entry name" value="Catalase core domain"/>
    <property type="match status" value="1"/>
</dbReference>
<evidence type="ECO:0000256" key="6">
    <source>
        <dbReference type="ARBA" id="ARBA00023136"/>
    </source>
</evidence>